<dbReference type="Gene3D" id="4.10.60.10">
    <property type="entry name" value="Zinc finger, CCHC-type"/>
    <property type="match status" value="1"/>
</dbReference>
<keyword evidence="2" id="KW-0378">Hydrolase</keyword>
<keyword evidence="3" id="KW-0238">DNA-binding</keyword>
<keyword evidence="4" id="KW-0479">Metal-binding</keyword>
<dbReference type="GO" id="GO:0008270">
    <property type="term" value="F:zinc ion binding"/>
    <property type="evidence" value="ECO:0007669"/>
    <property type="project" value="UniProtKB-KW"/>
</dbReference>
<dbReference type="Gene3D" id="3.10.10.10">
    <property type="entry name" value="HIV Type 1 Reverse Transcriptase, subunit A, domain 1"/>
    <property type="match status" value="1"/>
</dbReference>
<evidence type="ECO:0000259" key="6">
    <source>
        <dbReference type="PROSITE" id="PS50158"/>
    </source>
</evidence>
<keyword evidence="2" id="KW-0064">Aspartyl protease</keyword>
<evidence type="ECO:0000259" key="7">
    <source>
        <dbReference type="PROSITE" id="PS50994"/>
    </source>
</evidence>
<feature type="region of interest" description="Disordered" evidence="5">
    <location>
        <begin position="311"/>
        <end position="386"/>
    </location>
</feature>
<dbReference type="InterPro" id="IPR041577">
    <property type="entry name" value="RT_RNaseH_2"/>
</dbReference>
<dbReference type="Gene3D" id="1.10.4020.10">
    <property type="entry name" value="DNA breaking-rejoining enzymes"/>
    <property type="match status" value="1"/>
</dbReference>
<proteinExistence type="predicted"/>
<feature type="compositionally biased region" description="Polar residues" evidence="5">
    <location>
        <begin position="366"/>
        <end position="386"/>
    </location>
</feature>
<keyword evidence="4" id="KW-0862">Zinc</keyword>
<dbReference type="GO" id="GO:0015074">
    <property type="term" value="P:DNA integration"/>
    <property type="evidence" value="ECO:0007669"/>
    <property type="project" value="InterPro"/>
</dbReference>
<dbReference type="Proteomes" id="UP000735302">
    <property type="component" value="Unassembled WGS sequence"/>
</dbReference>
<dbReference type="AlphaFoldDB" id="A0AAV4BFC0"/>
<feature type="compositionally biased region" description="Basic and acidic residues" evidence="5">
    <location>
        <begin position="315"/>
        <end position="324"/>
    </location>
</feature>
<dbReference type="Gene3D" id="1.10.340.70">
    <property type="match status" value="1"/>
</dbReference>
<dbReference type="InterPro" id="IPR043128">
    <property type="entry name" value="Rev_trsase/Diguanyl_cyclase"/>
</dbReference>
<gene>
    <name evidence="8" type="ORF">PoB_004405300</name>
</gene>
<reference evidence="8 9" key="1">
    <citation type="journal article" date="2021" name="Elife">
        <title>Chloroplast acquisition without the gene transfer in kleptoplastic sea slugs, Plakobranchus ocellatus.</title>
        <authorList>
            <person name="Maeda T."/>
            <person name="Takahashi S."/>
            <person name="Yoshida T."/>
            <person name="Shimamura S."/>
            <person name="Takaki Y."/>
            <person name="Nagai Y."/>
            <person name="Toyoda A."/>
            <person name="Suzuki Y."/>
            <person name="Arimoto A."/>
            <person name="Ishii H."/>
            <person name="Satoh N."/>
            <person name="Nishiyama T."/>
            <person name="Hasebe M."/>
            <person name="Maruyama T."/>
            <person name="Minagawa J."/>
            <person name="Obokata J."/>
            <person name="Shigenobu S."/>
        </authorList>
    </citation>
    <scope>NUCLEOTIDE SEQUENCE [LARGE SCALE GENOMIC DNA]</scope>
</reference>
<protein>
    <submittedName>
        <fullName evidence="8">Pol polyprotein</fullName>
    </submittedName>
</protein>
<dbReference type="FunFam" id="1.10.340.70:FF:000001">
    <property type="entry name" value="Retrovirus-related Pol polyprotein from transposon gypsy-like Protein"/>
    <property type="match status" value="1"/>
</dbReference>
<feature type="region of interest" description="Disordered" evidence="5">
    <location>
        <begin position="110"/>
        <end position="134"/>
    </location>
</feature>
<dbReference type="Gene3D" id="3.30.70.270">
    <property type="match status" value="1"/>
</dbReference>
<dbReference type="Pfam" id="PF00098">
    <property type="entry name" value="zf-CCHC"/>
    <property type="match status" value="1"/>
</dbReference>
<organism evidence="8 9">
    <name type="scientific">Plakobranchus ocellatus</name>
    <dbReference type="NCBI Taxonomy" id="259542"/>
    <lineage>
        <taxon>Eukaryota</taxon>
        <taxon>Metazoa</taxon>
        <taxon>Spiralia</taxon>
        <taxon>Lophotrochozoa</taxon>
        <taxon>Mollusca</taxon>
        <taxon>Gastropoda</taxon>
        <taxon>Heterobranchia</taxon>
        <taxon>Euthyneura</taxon>
        <taxon>Panpulmonata</taxon>
        <taxon>Sacoglossa</taxon>
        <taxon>Placobranchoidea</taxon>
        <taxon>Plakobranchidae</taxon>
        <taxon>Plakobranchus</taxon>
    </lineage>
</organism>
<dbReference type="PANTHER" id="PTHR37984:SF15">
    <property type="entry name" value="INTEGRASE CATALYTIC DOMAIN-CONTAINING PROTEIN"/>
    <property type="match status" value="1"/>
</dbReference>
<dbReference type="SMART" id="SM00343">
    <property type="entry name" value="ZnF_C2HC"/>
    <property type="match status" value="1"/>
</dbReference>
<dbReference type="InterPro" id="IPR036875">
    <property type="entry name" value="Znf_CCHC_sf"/>
</dbReference>
<comment type="caution">
    <text evidence="8">The sequence shown here is derived from an EMBL/GenBank/DDBJ whole genome shotgun (WGS) entry which is preliminary data.</text>
</comment>
<keyword evidence="4" id="KW-0863">Zinc-finger</keyword>
<feature type="domain" description="CCHC-type" evidence="6">
    <location>
        <begin position="390"/>
        <end position="405"/>
    </location>
</feature>
<dbReference type="GO" id="GO:0003677">
    <property type="term" value="F:DNA binding"/>
    <property type="evidence" value="ECO:0007669"/>
    <property type="project" value="UniProtKB-KW"/>
</dbReference>
<dbReference type="GO" id="GO:0006508">
    <property type="term" value="P:proteolysis"/>
    <property type="evidence" value="ECO:0007669"/>
    <property type="project" value="UniProtKB-KW"/>
</dbReference>
<evidence type="ECO:0000313" key="9">
    <source>
        <dbReference type="Proteomes" id="UP000735302"/>
    </source>
</evidence>
<dbReference type="Pfam" id="PF00665">
    <property type="entry name" value="rve"/>
    <property type="match status" value="1"/>
</dbReference>
<dbReference type="InterPro" id="IPR043502">
    <property type="entry name" value="DNA/RNA_pol_sf"/>
</dbReference>
<dbReference type="InterPro" id="IPR012337">
    <property type="entry name" value="RNaseH-like_sf"/>
</dbReference>
<dbReference type="InterPro" id="IPR001584">
    <property type="entry name" value="Integrase_cat-core"/>
</dbReference>
<name>A0AAV4BFC0_9GAST</name>
<dbReference type="EMBL" id="BLXT01004835">
    <property type="protein sequence ID" value="GFO17548.1"/>
    <property type="molecule type" value="Genomic_DNA"/>
</dbReference>
<dbReference type="Pfam" id="PF17921">
    <property type="entry name" value="Integrase_H2C2"/>
    <property type="match status" value="1"/>
</dbReference>
<evidence type="ECO:0000256" key="3">
    <source>
        <dbReference type="ARBA" id="ARBA00023125"/>
    </source>
</evidence>
<dbReference type="PROSITE" id="PS50158">
    <property type="entry name" value="ZF_CCHC"/>
    <property type="match status" value="1"/>
</dbReference>
<evidence type="ECO:0000256" key="5">
    <source>
        <dbReference type="SAM" id="MobiDB-lite"/>
    </source>
</evidence>
<dbReference type="Pfam" id="PF17919">
    <property type="entry name" value="RT_RNaseH_2"/>
    <property type="match status" value="1"/>
</dbReference>
<dbReference type="InterPro" id="IPR038269">
    <property type="entry name" value="SCAN_sf"/>
</dbReference>
<feature type="domain" description="Integrase catalytic" evidence="7">
    <location>
        <begin position="699"/>
        <end position="862"/>
    </location>
</feature>
<dbReference type="InterPro" id="IPR001878">
    <property type="entry name" value="Znf_CCHC"/>
</dbReference>
<dbReference type="CDD" id="cd01647">
    <property type="entry name" value="RT_LTR"/>
    <property type="match status" value="1"/>
</dbReference>
<dbReference type="SUPFAM" id="SSF57756">
    <property type="entry name" value="Retrovirus zinc finger-like domains"/>
    <property type="match status" value="1"/>
</dbReference>
<dbReference type="InterPro" id="IPR041588">
    <property type="entry name" value="Integrase_H2C2"/>
</dbReference>
<dbReference type="GO" id="GO:0004190">
    <property type="term" value="F:aspartic-type endopeptidase activity"/>
    <property type="evidence" value="ECO:0007669"/>
    <property type="project" value="UniProtKB-KW"/>
</dbReference>
<evidence type="ECO:0000256" key="4">
    <source>
        <dbReference type="PROSITE-ProRule" id="PRU00047"/>
    </source>
</evidence>
<keyword evidence="1" id="KW-0645">Protease</keyword>
<dbReference type="PANTHER" id="PTHR37984">
    <property type="entry name" value="PROTEIN CBG26694"/>
    <property type="match status" value="1"/>
</dbReference>
<dbReference type="PROSITE" id="PS50994">
    <property type="entry name" value="INTEGRASE"/>
    <property type="match status" value="1"/>
</dbReference>
<evidence type="ECO:0000256" key="2">
    <source>
        <dbReference type="ARBA" id="ARBA00022750"/>
    </source>
</evidence>
<dbReference type="SUPFAM" id="SSF56672">
    <property type="entry name" value="DNA/RNA polymerases"/>
    <property type="match status" value="1"/>
</dbReference>
<dbReference type="Gene3D" id="3.30.420.10">
    <property type="entry name" value="Ribonuclease H-like superfamily/Ribonuclease H"/>
    <property type="match status" value="1"/>
</dbReference>
<keyword evidence="9" id="KW-1185">Reference proteome</keyword>
<evidence type="ECO:0000313" key="8">
    <source>
        <dbReference type="EMBL" id="GFO17548.1"/>
    </source>
</evidence>
<dbReference type="FunFam" id="3.30.420.10:FF:000032">
    <property type="entry name" value="Retrovirus-related Pol polyprotein from transposon 297-like Protein"/>
    <property type="match status" value="1"/>
</dbReference>
<sequence>MSELDLYAKYLDLGVKLGRSGEDLTTWVEDKVRQDVERSDRQIERERKREEMEMQRKREEMEMQRQREEMEMQKQREDREMQKLREESQRQLELRRMELEAETKKLGIGSRTSVDVAGPKQSYGGQRPKIPPLHDPSQVDLYLERFERHATAFGWPESEWASCLSNLLQDEALSIFLSLSPAEGSDYQAVKRVLLQRLGCDRNGFRSKFLTVKPQEAEDFGTFINRARRYFDRWVELSGVSTLEGLSYLVCSEIALQACDEDFVAYIKDRSPSDMVALKSVASAYMDARPNKSFHRKHSVSFVAKSEPYRSTVRVAERKHDSRPHGSGGRINYPSKGHRSPSFQSNSNMVKRGASRSPSRDRGKPNVTNKNVGQGQFRPSSGSVSSNVTCFQCGGKGHVRRECPSRPREANAASLVPELPSHCCAAKMDCNPTGGLKIESCKVFDRVSTLLRDSGCNTVGVSKSHVPPDCYTGKSMLVNTFCCKNKLFPACIINIKTPYFSGDIEACLLDSPIADVILGNINGLSSESSPFDSNSSDVFPNSSIACVVTRAQASKASIGNDLPISNNSTHFNVLDPFSDLPVRQREDPTLKPWFQRVGLPPVAGISFRIEDDILKRLHTKSKFSSVQTTVAVPKSLRHVVLSYAQESDLSGHSGFWKTLSAIRDYFSWPGICSDVKNYTTSCHLCQIKPRTGRDRPAPFQQVPIVGEPFERVVIDLVGPLPVSCDKYEYLLTLVDVSTRWTEAVLLRKITAKDVAGALFSIFTRLGFPKEIQSDRGQQFMSDLLAEFNSLCDIKHFVSTPYHPQTNGIVERFHSTLKSMIRKLSHESLSEWSRFVPAALFAYRGQVHSSTGFTPFYLLFGRAPRGPMQILSDVFLNKNLSRDTSFQYQYVIDLHNRIRKGWQIAQESVRDSASESRLRHEPRSRLKHFMPGDEVLVLLPTSDNKLVQDVKELLLEFQDILTSVPGCTNTICHEIRLTTDDVIRVKPYPLPFAARDFVTQEVNDLLSLGVIEPSDSPYCFPIVVVKKKDGSMRLCIDFRKLNAITVFDAENIPHQEDLFNQLSHATIFSSCDLCKAYWQVPLHPDSRKYTAFQTPLGLMQWKTFIVRSDASDFGVGAVLLQDRDGALMPCRYASRKLLPRECRYAAIEREALALVFAVT</sequence>
<accession>A0AAV4BFC0</accession>
<dbReference type="InterPro" id="IPR050951">
    <property type="entry name" value="Retrovirus_Pol_polyprotein"/>
</dbReference>
<evidence type="ECO:0000256" key="1">
    <source>
        <dbReference type="ARBA" id="ARBA00022670"/>
    </source>
</evidence>
<dbReference type="SUPFAM" id="SSF53098">
    <property type="entry name" value="Ribonuclease H-like"/>
    <property type="match status" value="1"/>
</dbReference>
<feature type="region of interest" description="Disordered" evidence="5">
    <location>
        <begin position="35"/>
        <end position="66"/>
    </location>
</feature>
<dbReference type="InterPro" id="IPR036397">
    <property type="entry name" value="RNaseH_sf"/>
</dbReference>